<dbReference type="AlphaFoldDB" id="A0A6A4HL00"/>
<dbReference type="Gene3D" id="3.30.420.10">
    <property type="entry name" value="Ribonuclease H-like superfamily/Ribonuclease H"/>
    <property type="match status" value="1"/>
</dbReference>
<proteinExistence type="predicted"/>
<dbReference type="OrthoDB" id="2752996at2759"/>
<gene>
    <name evidence="2" type="ORF">BT96DRAFT_822334</name>
</gene>
<dbReference type="GO" id="GO:0003676">
    <property type="term" value="F:nucleic acid binding"/>
    <property type="evidence" value="ECO:0007669"/>
    <property type="project" value="InterPro"/>
</dbReference>
<dbReference type="GO" id="GO:0004523">
    <property type="term" value="F:RNA-DNA hybrid ribonuclease activity"/>
    <property type="evidence" value="ECO:0007669"/>
    <property type="project" value="InterPro"/>
</dbReference>
<name>A0A6A4HL00_9AGAR</name>
<dbReference type="InterPro" id="IPR002156">
    <property type="entry name" value="RNaseH_domain"/>
</dbReference>
<sequence length="316" mass="36410">MGEIIAIKEASERVNKETELKISSESKTCIDGLMVNLQKWEDYGYIGIANSKEFQATTAVLRARKALTSLQWVKGHAHIEGNEKADKLANEGQLKTAIDNIELSVERSVRMTGAKLKTITQSMATKAIQNKKMKTPCYRKALHHRALSNKKQQSAVPKEINGTKSLDKLIWKSIRHKDFSRPFRYFLWMTIHNGYKVGDYWRNIPTMEHHTECHHCKCDESMEHILLECEAHGQAKIWELAKDLWNVKKTEWIAPDFGTILSCGLIKIKDPEGKYMRGDSRLYRIIVSESAHLIWKLRCDRVINGKVDFLETEIEN</sequence>
<evidence type="ECO:0000259" key="1">
    <source>
        <dbReference type="PROSITE" id="PS50879"/>
    </source>
</evidence>
<dbReference type="Pfam" id="PF00075">
    <property type="entry name" value="RNase_H"/>
    <property type="match status" value="1"/>
</dbReference>
<dbReference type="Proteomes" id="UP000799118">
    <property type="component" value="Unassembled WGS sequence"/>
</dbReference>
<dbReference type="InterPro" id="IPR012337">
    <property type="entry name" value="RNaseH-like_sf"/>
</dbReference>
<evidence type="ECO:0000313" key="3">
    <source>
        <dbReference type="Proteomes" id="UP000799118"/>
    </source>
</evidence>
<organism evidence="2 3">
    <name type="scientific">Gymnopus androsaceus JB14</name>
    <dbReference type="NCBI Taxonomy" id="1447944"/>
    <lineage>
        <taxon>Eukaryota</taxon>
        <taxon>Fungi</taxon>
        <taxon>Dikarya</taxon>
        <taxon>Basidiomycota</taxon>
        <taxon>Agaricomycotina</taxon>
        <taxon>Agaricomycetes</taxon>
        <taxon>Agaricomycetidae</taxon>
        <taxon>Agaricales</taxon>
        <taxon>Marasmiineae</taxon>
        <taxon>Omphalotaceae</taxon>
        <taxon>Gymnopus</taxon>
    </lineage>
</organism>
<dbReference type="SUPFAM" id="SSF53098">
    <property type="entry name" value="Ribonuclease H-like"/>
    <property type="match status" value="1"/>
</dbReference>
<evidence type="ECO:0000313" key="2">
    <source>
        <dbReference type="EMBL" id="KAE9398231.1"/>
    </source>
</evidence>
<protein>
    <recommendedName>
        <fullName evidence="1">RNase H type-1 domain-containing protein</fullName>
    </recommendedName>
</protein>
<dbReference type="EMBL" id="ML769486">
    <property type="protein sequence ID" value="KAE9398231.1"/>
    <property type="molecule type" value="Genomic_DNA"/>
</dbReference>
<reference evidence="2" key="1">
    <citation type="journal article" date="2019" name="Environ. Microbiol.">
        <title>Fungal ecological strategies reflected in gene transcription - a case study of two litter decomposers.</title>
        <authorList>
            <person name="Barbi F."/>
            <person name="Kohler A."/>
            <person name="Barry K."/>
            <person name="Baskaran P."/>
            <person name="Daum C."/>
            <person name="Fauchery L."/>
            <person name="Ihrmark K."/>
            <person name="Kuo A."/>
            <person name="LaButti K."/>
            <person name="Lipzen A."/>
            <person name="Morin E."/>
            <person name="Grigoriev I.V."/>
            <person name="Henrissat B."/>
            <person name="Lindahl B."/>
            <person name="Martin F."/>
        </authorList>
    </citation>
    <scope>NUCLEOTIDE SEQUENCE</scope>
    <source>
        <strain evidence="2">JB14</strain>
    </source>
</reference>
<dbReference type="InterPro" id="IPR036397">
    <property type="entry name" value="RNaseH_sf"/>
</dbReference>
<dbReference type="PROSITE" id="PS50879">
    <property type="entry name" value="RNASE_H_1"/>
    <property type="match status" value="1"/>
</dbReference>
<accession>A0A6A4HL00</accession>
<keyword evidence="3" id="KW-1185">Reference proteome</keyword>
<feature type="domain" description="RNase H type-1" evidence="1">
    <location>
        <begin position="1"/>
        <end position="94"/>
    </location>
</feature>